<keyword evidence="2" id="KW-0472">Membrane</keyword>
<dbReference type="AlphaFoldDB" id="A0A839EDZ6"/>
<sequence>MRTASLTDTGSVSIPPRTTRGTDEKRRMLLRSVLVVLAVGQPVSSLVFDRLSPTTLQSGAEFSPLVPPGAWFAIWGVIILLSLGYALAQARPSTLTPLPSIRDRVAGPLSVVFACFGLWLATASLGQDNPLGLVVFVVIISAHVVAWTRVVRARDELATWNPLERGLLYGLLGTYSGWTSMAFFVQIGTVVQGSGAPVDTAWGQTWQVLVLLAASGLAVAFVLGSRASIVYAATVTYALIGVGISAGAAGLALLVVACGVGVSFVWASVVVIRATDARHPTPTAPGTARRR</sequence>
<keyword evidence="4" id="KW-1185">Reference proteome</keyword>
<dbReference type="Proteomes" id="UP000585905">
    <property type="component" value="Unassembled WGS sequence"/>
</dbReference>
<evidence type="ECO:0000256" key="1">
    <source>
        <dbReference type="SAM" id="MobiDB-lite"/>
    </source>
</evidence>
<feature type="transmembrane region" description="Helical" evidence="2">
    <location>
        <begin position="109"/>
        <end position="125"/>
    </location>
</feature>
<feature type="region of interest" description="Disordered" evidence="1">
    <location>
        <begin position="1"/>
        <end position="21"/>
    </location>
</feature>
<accession>A0A839EDZ6</accession>
<keyword evidence="2" id="KW-0812">Transmembrane</keyword>
<feature type="transmembrane region" description="Helical" evidence="2">
    <location>
        <begin position="167"/>
        <end position="185"/>
    </location>
</feature>
<comment type="caution">
    <text evidence="3">The sequence shown here is derived from an EMBL/GenBank/DDBJ whole genome shotgun (WGS) entry which is preliminary data.</text>
</comment>
<evidence type="ECO:0000313" key="4">
    <source>
        <dbReference type="Proteomes" id="UP000585905"/>
    </source>
</evidence>
<feature type="transmembrane region" description="Helical" evidence="2">
    <location>
        <begin position="131"/>
        <end position="147"/>
    </location>
</feature>
<gene>
    <name evidence="3" type="ORF">FHX53_002252</name>
</gene>
<feature type="transmembrane region" description="Helical" evidence="2">
    <location>
        <begin position="229"/>
        <end position="246"/>
    </location>
</feature>
<proteinExistence type="predicted"/>
<evidence type="ECO:0000256" key="2">
    <source>
        <dbReference type="SAM" id="Phobius"/>
    </source>
</evidence>
<feature type="transmembrane region" description="Helical" evidence="2">
    <location>
        <begin position="252"/>
        <end position="272"/>
    </location>
</feature>
<feature type="transmembrane region" description="Helical" evidence="2">
    <location>
        <begin position="28"/>
        <end position="48"/>
    </location>
</feature>
<name>A0A839EDZ6_9MICO</name>
<reference evidence="3 4" key="1">
    <citation type="submission" date="2020-07" db="EMBL/GenBank/DDBJ databases">
        <title>Sequencing the genomes of 1000 actinobacteria strains.</title>
        <authorList>
            <person name="Klenk H.-P."/>
        </authorList>
    </citation>
    <scope>NUCLEOTIDE SEQUENCE [LARGE SCALE GENOMIC DNA]</scope>
    <source>
        <strain evidence="3 4">DSM 19663</strain>
    </source>
</reference>
<dbReference type="EMBL" id="JACGWX010000006">
    <property type="protein sequence ID" value="MBA8848642.1"/>
    <property type="molecule type" value="Genomic_DNA"/>
</dbReference>
<feature type="transmembrane region" description="Helical" evidence="2">
    <location>
        <begin position="68"/>
        <end position="88"/>
    </location>
</feature>
<evidence type="ECO:0000313" key="3">
    <source>
        <dbReference type="EMBL" id="MBA8848642.1"/>
    </source>
</evidence>
<keyword evidence="2" id="KW-1133">Transmembrane helix</keyword>
<dbReference type="RefSeq" id="WP_182491421.1">
    <property type="nucleotide sequence ID" value="NZ_BAAAOV010000012.1"/>
</dbReference>
<feature type="compositionally biased region" description="Polar residues" evidence="1">
    <location>
        <begin position="1"/>
        <end position="12"/>
    </location>
</feature>
<organism evidence="3 4">
    <name type="scientific">Microcella alkalica</name>
    <dbReference type="NCBI Taxonomy" id="355930"/>
    <lineage>
        <taxon>Bacteria</taxon>
        <taxon>Bacillati</taxon>
        <taxon>Actinomycetota</taxon>
        <taxon>Actinomycetes</taxon>
        <taxon>Micrococcales</taxon>
        <taxon>Microbacteriaceae</taxon>
        <taxon>Microcella</taxon>
    </lineage>
</organism>
<feature type="transmembrane region" description="Helical" evidence="2">
    <location>
        <begin position="205"/>
        <end position="222"/>
    </location>
</feature>
<protein>
    <submittedName>
        <fullName evidence="3">Uncharacterized protein</fullName>
    </submittedName>
</protein>